<dbReference type="AlphaFoldDB" id="A0A3L9DTJ3"/>
<dbReference type="EMBL" id="RCVM01000009">
    <property type="protein sequence ID" value="RLY03227.1"/>
    <property type="molecule type" value="Genomic_DNA"/>
</dbReference>
<dbReference type="PANTHER" id="PTHR46434">
    <property type="entry name" value="GENETIC INTERACTOR OF PROHIBITINS 3, MITOCHONDRIAL"/>
    <property type="match status" value="1"/>
</dbReference>
<accession>A0A3L9DTJ3</accession>
<gene>
    <name evidence="2" type="primary">yqeH</name>
    <name evidence="2" type="ORF">EAF07_05465</name>
</gene>
<reference evidence="2 3" key="1">
    <citation type="submission" date="2018-10" db="EMBL/GenBank/DDBJ databases">
        <title>Streptococcus hillyeri sp. nov., isolated from equine tracheal sample.</title>
        <authorList>
            <person name="Macfadyen A.C."/>
            <person name="Waller A."/>
            <person name="Paterson G.K."/>
        </authorList>
    </citation>
    <scope>NUCLEOTIDE SEQUENCE [LARGE SCALE GENOMIC DNA]</scope>
    <source>
        <strain evidence="2 3">28462</strain>
    </source>
</reference>
<comment type="caution">
    <text evidence="2">The sequence shown here is derived from an EMBL/GenBank/DDBJ whole genome shotgun (WGS) entry which is preliminary data.</text>
</comment>
<dbReference type="InterPro" id="IPR050896">
    <property type="entry name" value="Mito_lipid_metab_GTPase"/>
</dbReference>
<keyword evidence="3" id="KW-1185">Reference proteome</keyword>
<sequence length="372" mass="41691">MEELFCIGCGARIQTTDKEKAGYTPKSSIEKAEETGELYCQRCFRLRHYNEIVDVHITDDEFLKLLHEVGDSDALVVNVVDIFDFNGSVIPGLSRFVSGNDVLLVGNKKDILPKSVKDGKVTQWLTERAHEEGLRPVDVILTSAQNHHVIKELIERIDDLRKGRDVYVVGVTNVGKSTLINAIIKEITGDKDVITTSRFPGTTLDKIEIPLDDGSYIFDTPGIIHRHQMAHYLTAKNLKYVSPKKEIKPKTYQLNPEQTLFLGGLGRFDFVSGEKQGFTAYFDNNLNLHRTKLEGADAFYDKHLGTLLTPPNTKEVADFPKLVRHEFTIKDKMDIVYSGLGWIRVNGNAEKPTVVAAWAPEGVGVVLRKALI</sequence>
<evidence type="ECO:0000313" key="2">
    <source>
        <dbReference type="EMBL" id="RLY03227.1"/>
    </source>
</evidence>
<dbReference type="InterPro" id="IPR048422">
    <property type="entry name" value="NOA1/YqeH-like_C"/>
</dbReference>
<dbReference type="Pfam" id="PF01926">
    <property type="entry name" value="MMR_HSR1"/>
    <property type="match status" value="1"/>
</dbReference>
<dbReference type="InterPro" id="IPR027417">
    <property type="entry name" value="P-loop_NTPase"/>
</dbReference>
<dbReference type="GO" id="GO:0005525">
    <property type="term" value="F:GTP binding"/>
    <property type="evidence" value="ECO:0007669"/>
    <property type="project" value="InterPro"/>
</dbReference>
<protein>
    <submittedName>
        <fullName evidence="2">Ribosome biogenesis GTPase YqeH</fullName>
    </submittedName>
</protein>
<dbReference type="PROSITE" id="PS51721">
    <property type="entry name" value="G_CP"/>
    <property type="match status" value="1"/>
</dbReference>
<proteinExistence type="predicted"/>
<dbReference type="CDD" id="cd01855">
    <property type="entry name" value="YqeH"/>
    <property type="match status" value="1"/>
</dbReference>
<dbReference type="InterPro" id="IPR019988">
    <property type="entry name" value="GTP-bd_ribosome_bgen_YqeH"/>
</dbReference>
<dbReference type="SUPFAM" id="SSF52540">
    <property type="entry name" value="P-loop containing nucleoside triphosphate hydrolases"/>
    <property type="match status" value="1"/>
</dbReference>
<name>A0A3L9DTJ3_9STRE</name>
<dbReference type="Gene3D" id="3.40.50.300">
    <property type="entry name" value="P-loop containing nucleotide triphosphate hydrolases"/>
    <property type="match status" value="1"/>
</dbReference>
<dbReference type="NCBIfam" id="TIGR03597">
    <property type="entry name" value="GTPase_YqeH"/>
    <property type="match status" value="1"/>
</dbReference>
<evidence type="ECO:0000313" key="3">
    <source>
        <dbReference type="Proteomes" id="UP000279194"/>
    </source>
</evidence>
<dbReference type="OrthoDB" id="9773841at2"/>
<dbReference type="Pfam" id="PF21516">
    <property type="entry name" value="YqeH-like_C"/>
    <property type="match status" value="1"/>
</dbReference>
<evidence type="ECO:0000259" key="1">
    <source>
        <dbReference type="PROSITE" id="PS51721"/>
    </source>
</evidence>
<dbReference type="RefSeq" id="WP_121835440.1">
    <property type="nucleotide sequence ID" value="NZ_CP163513.1"/>
</dbReference>
<dbReference type="InterPro" id="IPR030378">
    <property type="entry name" value="G_CP_dom"/>
</dbReference>
<feature type="domain" description="CP-type G" evidence="1">
    <location>
        <begin position="63"/>
        <end position="226"/>
    </location>
</feature>
<dbReference type="PANTHER" id="PTHR46434:SF1">
    <property type="entry name" value="GENETIC INTERACTOR OF PROHIBITINS 3, MITOCHONDRIAL"/>
    <property type="match status" value="1"/>
</dbReference>
<dbReference type="InterPro" id="IPR006073">
    <property type="entry name" value="GTP-bd"/>
</dbReference>
<organism evidence="2 3">
    <name type="scientific">Streptococcus hillyeri</name>
    <dbReference type="NCBI Taxonomy" id="2282420"/>
    <lineage>
        <taxon>Bacteria</taxon>
        <taxon>Bacillati</taxon>
        <taxon>Bacillota</taxon>
        <taxon>Bacilli</taxon>
        <taxon>Lactobacillales</taxon>
        <taxon>Streptococcaceae</taxon>
        <taxon>Streptococcus</taxon>
    </lineage>
</organism>
<dbReference type="Proteomes" id="UP000279194">
    <property type="component" value="Unassembled WGS sequence"/>
</dbReference>